<keyword evidence="4" id="KW-0479">Metal-binding</keyword>
<dbReference type="PANTHER" id="PTHR15822">
    <property type="entry name" value="TRAF AND TNF RECEPTOR-ASSOCIATED PROTEIN"/>
    <property type="match status" value="1"/>
</dbReference>
<keyword evidence="5" id="KW-0227">DNA damage</keyword>
<dbReference type="GO" id="GO:0004519">
    <property type="term" value="F:endonuclease activity"/>
    <property type="evidence" value="ECO:0007669"/>
    <property type="project" value="UniProtKB-KW"/>
</dbReference>
<dbReference type="InterPro" id="IPR005135">
    <property type="entry name" value="Endo/exonuclease/phosphatase"/>
</dbReference>
<evidence type="ECO:0000256" key="1">
    <source>
        <dbReference type="ARBA" id="ARBA00001936"/>
    </source>
</evidence>
<dbReference type="Pfam" id="PF03372">
    <property type="entry name" value="Exo_endo_phos"/>
    <property type="match status" value="1"/>
</dbReference>
<organism evidence="10 11">
    <name type="scientific">Microbacterium arthrosphaerae</name>
    <dbReference type="NCBI Taxonomy" id="792652"/>
    <lineage>
        <taxon>Bacteria</taxon>
        <taxon>Bacillati</taxon>
        <taxon>Actinomycetota</taxon>
        <taxon>Actinomycetes</taxon>
        <taxon>Micrococcales</taxon>
        <taxon>Microbacteriaceae</taxon>
        <taxon>Microbacterium</taxon>
    </lineage>
</organism>
<comment type="cofactor">
    <cofactor evidence="2">
        <name>Mg(2+)</name>
        <dbReference type="ChEBI" id="CHEBI:18420"/>
    </cofactor>
</comment>
<dbReference type="CDD" id="cd09083">
    <property type="entry name" value="EEP-1"/>
    <property type="match status" value="1"/>
</dbReference>
<dbReference type="InterPro" id="IPR051547">
    <property type="entry name" value="TDP2-like"/>
</dbReference>
<evidence type="ECO:0000256" key="2">
    <source>
        <dbReference type="ARBA" id="ARBA00001946"/>
    </source>
</evidence>
<gene>
    <name evidence="10" type="ORF">R8Z58_02230</name>
</gene>
<name>A0ABU4GWZ3_9MICO</name>
<keyword evidence="11" id="KW-1185">Reference proteome</keyword>
<evidence type="ECO:0000256" key="4">
    <source>
        <dbReference type="ARBA" id="ARBA00022723"/>
    </source>
</evidence>
<dbReference type="Proteomes" id="UP001283109">
    <property type="component" value="Unassembled WGS sequence"/>
</dbReference>
<comment type="caution">
    <text evidence="10">The sequence shown here is derived from an EMBL/GenBank/DDBJ whole genome shotgun (WGS) entry which is preliminary data.</text>
</comment>
<keyword evidence="8" id="KW-0234">DNA repair</keyword>
<dbReference type="PANTHER" id="PTHR15822:SF4">
    <property type="entry name" value="TYROSYL-DNA PHOSPHODIESTERASE 2"/>
    <property type="match status" value="1"/>
</dbReference>
<evidence type="ECO:0000313" key="11">
    <source>
        <dbReference type="Proteomes" id="UP001283109"/>
    </source>
</evidence>
<evidence type="ECO:0000313" key="10">
    <source>
        <dbReference type="EMBL" id="MDW4571588.1"/>
    </source>
</evidence>
<keyword evidence="6" id="KW-0378">Hydrolase</keyword>
<keyword evidence="7" id="KW-0460">Magnesium</keyword>
<evidence type="ECO:0000259" key="9">
    <source>
        <dbReference type="Pfam" id="PF03372"/>
    </source>
</evidence>
<proteinExistence type="predicted"/>
<dbReference type="EMBL" id="JAWQEV010000001">
    <property type="protein sequence ID" value="MDW4571588.1"/>
    <property type="molecule type" value="Genomic_DNA"/>
</dbReference>
<feature type="domain" description="Endonuclease/exonuclease/phosphatase" evidence="9">
    <location>
        <begin position="22"/>
        <end position="265"/>
    </location>
</feature>
<evidence type="ECO:0000256" key="7">
    <source>
        <dbReference type="ARBA" id="ARBA00022842"/>
    </source>
</evidence>
<comment type="cofactor">
    <cofactor evidence="1">
        <name>Mn(2+)</name>
        <dbReference type="ChEBI" id="CHEBI:29035"/>
    </cofactor>
</comment>
<reference evidence="10 11" key="1">
    <citation type="submission" date="2023-11" db="EMBL/GenBank/DDBJ databases">
        <title>Draft genome sequence of Microbacterium arthrosphaerae JCM 30492.</title>
        <authorList>
            <person name="Zhang G."/>
            <person name="Ding Y."/>
        </authorList>
    </citation>
    <scope>NUCLEOTIDE SEQUENCE [LARGE SCALE GENOMIC DNA]</scope>
    <source>
        <strain evidence="10 11">JCM 30492</strain>
    </source>
</reference>
<dbReference type="RefSeq" id="WP_318352121.1">
    <property type="nucleotide sequence ID" value="NZ_JAWQEV010000001.1"/>
</dbReference>
<accession>A0ABU4GWZ3</accession>
<evidence type="ECO:0000256" key="5">
    <source>
        <dbReference type="ARBA" id="ARBA00022763"/>
    </source>
</evidence>
<dbReference type="InterPro" id="IPR036691">
    <property type="entry name" value="Endo/exonu/phosph_ase_sf"/>
</dbReference>
<keyword evidence="10" id="KW-0255">Endonuclease</keyword>
<evidence type="ECO:0000256" key="6">
    <source>
        <dbReference type="ARBA" id="ARBA00022801"/>
    </source>
</evidence>
<dbReference type="SUPFAM" id="SSF56219">
    <property type="entry name" value="DNase I-like"/>
    <property type="match status" value="1"/>
</dbReference>
<sequence>MADEHLAGPLIGPVPPPGLHVMTFNVRRRMDGLAWRRADRWRHRAPAVRALLRAEQPAILGTQEAMPGQADLVRDALGARYRSLGRGHGPRGTGEGCPLFYDAERLELVAWEQTALSEHPHEGGSRSWGNLIPRIVVTARFRDRATGQRFTALNTHLDPFSPRSRVRSTDALTAIADRDPTILTGDLNAGAGSRTLRALLDDGPWQDAWLTAARRVTASVGTFANYRPPRDDRPRIDWILVTAGIQVERAAINASRYGGVWPSDHMPVQAVVTMTDAEGAS</sequence>
<keyword evidence="3" id="KW-0540">Nuclease</keyword>
<protein>
    <submittedName>
        <fullName evidence="10">Endonuclease/exonuclease/phosphatase family protein</fullName>
    </submittedName>
</protein>
<dbReference type="Gene3D" id="3.60.10.10">
    <property type="entry name" value="Endonuclease/exonuclease/phosphatase"/>
    <property type="match status" value="1"/>
</dbReference>
<evidence type="ECO:0000256" key="8">
    <source>
        <dbReference type="ARBA" id="ARBA00023204"/>
    </source>
</evidence>
<evidence type="ECO:0000256" key="3">
    <source>
        <dbReference type="ARBA" id="ARBA00022722"/>
    </source>
</evidence>